<gene>
    <name evidence="1" type="ORF">BSK56_32225</name>
</gene>
<dbReference type="Gene3D" id="3.30.70.141">
    <property type="entry name" value="Nucleoside diphosphate kinase-like domain"/>
    <property type="match status" value="1"/>
</dbReference>
<protein>
    <recommendedName>
        <fullName evidence="3">Nucleoside diphosphate kinase-like domain-containing protein</fullName>
    </recommendedName>
</protein>
<evidence type="ECO:0000313" key="1">
    <source>
        <dbReference type="EMBL" id="OMD36390.1"/>
    </source>
</evidence>
<name>A0ABX3GSV1_PAEBO</name>
<dbReference type="SUPFAM" id="SSF54919">
    <property type="entry name" value="Nucleoside diphosphate kinase, NDK"/>
    <property type="match status" value="1"/>
</dbReference>
<dbReference type="RefSeq" id="WP_076114445.1">
    <property type="nucleotide sequence ID" value="NZ_MPTB01000080.1"/>
</dbReference>
<accession>A0ABX3GSV1</accession>
<keyword evidence="2" id="KW-1185">Reference proteome</keyword>
<evidence type="ECO:0000313" key="2">
    <source>
        <dbReference type="Proteomes" id="UP000187412"/>
    </source>
</evidence>
<organism evidence="1 2">
    <name type="scientific">Paenibacillus borealis</name>
    <dbReference type="NCBI Taxonomy" id="160799"/>
    <lineage>
        <taxon>Bacteria</taxon>
        <taxon>Bacillati</taxon>
        <taxon>Bacillota</taxon>
        <taxon>Bacilli</taxon>
        <taxon>Bacillales</taxon>
        <taxon>Paenibacillaceae</taxon>
        <taxon>Paenibacillus</taxon>
    </lineage>
</organism>
<reference evidence="1 2" key="1">
    <citation type="submission" date="2016-10" db="EMBL/GenBank/DDBJ databases">
        <title>Paenibacillus species isolates.</title>
        <authorList>
            <person name="Beno S.M."/>
        </authorList>
    </citation>
    <scope>NUCLEOTIDE SEQUENCE [LARGE SCALE GENOMIC DNA]</scope>
    <source>
        <strain evidence="1 2">FSL H7-0744</strain>
    </source>
</reference>
<sequence length="311" mass="36073">MLINNITRVPGKEELLLRDPFFREGKYQFHSYFRNDAEKILSQLALVIIRPDAFLLGKAKNAVKLIESMGYEPLSFQLVTIDRVILREFWRLSFSQATIDRILILERLFSLFTSVAIVFRNKNSSIDWPASVNLSIKKGSAKTEKRSSIDIRSMLESPNRFLSLLHVSDEPGDLLREMCVLFSSTESLKFFVTIQGHINNKSTCHNQLMDKFEYLESIASKQNGIFNSRIQRYCLNHEEFFKDYKIEKSLFERKDLTLNNLDTIINELDLSPFVDKFISVILAGQYIQAYDPSAPSKSIDSFKLFWTESTF</sequence>
<dbReference type="InterPro" id="IPR036850">
    <property type="entry name" value="NDK-like_dom_sf"/>
</dbReference>
<proteinExistence type="predicted"/>
<comment type="caution">
    <text evidence="1">The sequence shown here is derived from an EMBL/GenBank/DDBJ whole genome shotgun (WGS) entry which is preliminary data.</text>
</comment>
<dbReference type="Proteomes" id="UP000187412">
    <property type="component" value="Unassembled WGS sequence"/>
</dbReference>
<evidence type="ECO:0008006" key="3">
    <source>
        <dbReference type="Google" id="ProtNLM"/>
    </source>
</evidence>
<dbReference type="EMBL" id="MPTB01000080">
    <property type="protein sequence ID" value="OMD36390.1"/>
    <property type="molecule type" value="Genomic_DNA"/>
</dbReference>